<evidence type="ECO:0000256" key="3">
    <source>
        <dbReference type="ARBA" id="ARBA00023157"/>
    </source>
</evidence>
<dbReference type="SUPFAM" id="SSF52833">
    <property type="entry name" value="Thioredoxin-like"/>
    <property type="match status" value="1"/>
</dbReference>
<gene>
    <name evidence="8" type="ORF">BA177_02100</name>
</gene>
<feature type="domain" description="DSBA-like thioredoxin" evidence="7">
    <location>
        <begin position="106"/>
        <end position="185"/>
    </location>
</feature>
<evidence type="ECO:0000256" key="2">
    <source>
        <dbReference type="ARBA" id="ARBA00022729"/>
    </source>
</evidence>
<evidence type="ECO:0000256" key="5">
    <source>
        <dbReference type="PIRNR" id="PIRNR001488"/>
    </source>
</evidence>
<sequence length="208" mass="23672">MPLLLAQADTSAARDWQFEEGKQYFRLVPTQPTVGGADKVEVAEIFWYGCNHCYDFEPIINRWAQSKPANARFVRIPAMWNPLVKLHGQLYYTEEVLTKNGKLADPEEFRATVFREYHQRGNRMTSEGAIQALFERFGVSAEDFSNTWKSFEVAQKMRVAEDLGRRYGITGVPAVVVNGKYRTGAGEAGGYPNLIKVIDELVERESIR</sequence>
<dbReference type="EMBL" id="CP016268">
    <property type="protein sequence ID" value="ANO52920.1"/>
    <property type="molecule type" value="Genomic_DNA"/>
</dbReference>
<reference evidence="8 9" key="1">
    <citation type="submission" date="2016-06" db="EMBL/GenBank/DDBJ databases">
        <title>Complete genome sequence of a deep-branching marine Gamma Proteobacterium Woeseia oceani type strain XK5.</title>
        <authorList>
            <person name="Mu D."/>
            <person name="Du Z."/>
        </authorList>
    </citation>
    <scope>NUCLEOTIDE SEQUENCE [LARGE SCALE GENOMIC DNA]</scope>
    <source>
        <strain evidence="8 9">XK5</strain>
    </source>
</reference>
<accession>A0A193LK38</accession>
<dbReference type="Pfam" id="PF01323">
    <property type="entry name" value="DSBA"/>
    <property type="match status" value="1"/>
</dbReference>
<dbReference type="GO" id="GO:0016491">
    <property type="term" value="F:oxidoreductase activity"/>
    <property type="evidence" value="ECO:0007669"/>
    <property type="project" value="InterPro"/>
</dbReference>
<keyword evidence="2" id="KW-0732">Signal</keyword>
<dbReference type="KEGG" id="woc:BA177_02100"/>
<evidence type="ECO:0000259" key="7">
    <source>
        <dbReference type="Pfam" id="PF01323"/>
    </source>
</evidence>
<dbReference type="PANTHER" id="PTHR35891">
    <property type="entry name" value="THIOL:DISULFIDE INTERCHANGE PROTEIN DSBA"/>
    <property type="match status" value="1"/>
</dbReference>
<evidence type="ECO:0000256" key="4">
    <source>
        <dbReference type="ARBA" id="ARBA00023284"/>
    </source>
</evidence>
<dbReference type="InterPro" id="IPR050824">
    <property type="entry name" value="Thiol_disulfide_DsbA"/>
</dbReference>
<comment type="similarity">
    <text evidence="1">Belongs to the thioredoxin family. DsbA subfamily.</text>
</comment>
<dbReference type="Gene3D" id="3.40.30.10">
    <property type="entry name" value="Glutaredoxin"/>
    <property type="match status" value="1"/>
</dbReference>
<comment type="subcellular location">
    <subcellularLocation>
        <location evidence="5">Periplasm</location>
    </subcellularLocation>
</comment>
<evidence type="ECO:0000256" key="1">
    <source>
        <dbReference type="ARBA" id="ARBA00005791"/>
    </source>
</evidence>
<feature type="disulfide bond" description="Redox-active" evidence="6">
    <location>
        <begin position="50"/>
        <end position="53"/>
    </location>
</feature>
<proteinExistence type="inferred from homology"/>
<dbReference type="STRING" id="1548547.BA177_02100"/>
<keyword evidence="9" id="KW-1185">Reference proteome</keyword>
<dbReference type="AlphaFoldDB" id="A0A193LK38"/>
<organism evidence="8 9">
    <name type="scientific">Woeseia oceani</name>
    <dbReference type="NCBI Taxonomy" id="1548547"/>
    <lineage>
        <taxon>Bacteria</taxon>
        <taxon>Pseudomonadati</taxon>
        <taxon>Pseudomonadota</taxon>
        <taxon>Gammaproteobacteria</taxon>
        <taxon>Woeseiales</taxon>
        <taxon>Woeseiaceae</taxon>
        <taxon>Woeseia</taxon>
    </lineage>
</organism>
<keyword evidence="4" id="KW-0676">Redox-active center</keyword>
<evidence type="ECO:0000313" key="8">
    <source>
        <dbReference type="EMBL" id="ANO52920.1"/>
    </source>
</evidence>
<dbReference type="Proteomes" id="UP000092695">
    <property type="component" value="Chromosome"/>
</dbReference>
<dbReference type="GO" id="GO:0042597">
    <property type="term" value="C:periplasmic space"/>
    <property type="evidence" value="ECO:0007669"/>
    <property type="project" value="UniProtKB-SubCell"/>
</dbReference>
<dbReference type="PIRSF" id="PIRSF001488">
    <property type="entry name" value="Tdi_protein"/>
    <property type="match status" value="1"/>
</dbReference>
<name>A0A193LK38_9GAMM</name>
<protein>
    <recommendedName>
        <fullName evidence="5">Thiol:disulfide interchange protein</fullName>
    </recommendedName>
</protein>
<evidence type="ECO:0000256" key="6">
    <source>
        <dbReference type="PIRSR" id="PIRSR001488-1"/>
    </source>
</evidence>
<dbReference type="PANTHER" id="PTHR35891:SF2">
    <property type="entry name" value="THIOL:DISULFIDE INTERCHANGE PROTEIN DSBA"/>
    <property type="match status" value="1"/>
</dbReference>
<dbReference type="InterPro" id="IPR023205">
    <property type="entry name" value="DsbA/DsbL"/>
</dbReference>
<dbReference type="CDD" id="cd03019">
    <property type="entry name" value="DsbA_DsbA"/>
    <property type="match status" value="1"/>
</dbReference>
<dbReference type="InterPro" id="IPR036249">
    <property type="entry name" value="Thioredoxin-like_sf"/>
</dbReference>
<evidence type="ECO:0000313" key="9">
    <source>
        <dbReference type="Proteomes" id="UP000092695"/>
    </source>
</evidence>
<keyword evidence="3 5" id="KW-1015">Disulfide bond</keyword>
<keyword evidence="5" id="KW-0574">Periplasm</keyword>
<dbReference type="InterPro" id="IPR001853">
    <property type="entry name" value="DSBA-like_thioredoxin_dom"/>
</dbReference>